<evidence type="ECO:0000259" key="19">
    <source>
        <dbReference type="PROSITE" id="PS50885"/>
    </source>
</evidence>
<dbReference type="EC" id="2.7.13.3" evidence="4"/>
<dbReference type="SUPFAM" id="SSF47384">
    <property type="entry name" value="Homodimeric domain of signal transducing histidine kinase"/>
    <property type="match status" value="1"/>
</dbReference>
<feature type="coiled-coil region" evidence="15">
    <location>
        <begin position="87"/>
        <end position="114"/>
    </location>
</feature>
<evidence type="ECO:0000256" key="16">
    <source>
        <dbReference type="SAM" id="Phobius"/>
    </source>
</evidence>
<evidence type="ECO:0000256" key="1">
    <source>
        <dbReference type="ARBA" id="ARBA00000085"/>
    </source>
</evidence>
<evidence type="ECO:0000259" key="17">
    <source>
        <dbReference type="PROSITE" id="PS50109"/>
    </source>
</evidence>
<dbReference type="NCBIfam" id="NF046044">
    <property type="entry name" value="PnpS"/>
    <property type="match status" value="1"/>
</dbReference>
<dbReference type="PROSITE" id="PS50109">
    <property type="entry name" value="HIS_KIN"/>
    <property type="match status" value="1"/>
</dbReference>
<dbReference type="SUPFAM" id="SSF55874">
    <property type="entry name" value="ATPase domain of HSP90 chaperone/DNA topoisomerase II/histidine kinase"/>
    <property type="match status" value="1"/>
</dbReference>
<comment type="catalytic activity">
    <reaction evidence="1">
        <text>ATP + protein L-histidine = ADP + protein N-phospho-L-histidine.</text>
        <dbReference type="EC" id="2.7.13.3"/>
    </reaction>
</comment>
<dbReference type="InterPro" id="IPR005467">
    <property type="entry name" value="His_kinase_dom"/>
</dbReference>
<evidence type="ECO:0000256" key="3">
    <source>
        <dbReference type="ARBA" id="ARBA00004314"/>
    </source>
</evidence>
<dbReference type="Gene3D" id="3.30.450.20">
    <property type="entry name" value="PAS domain"/>
    <property type="match status" value="1"/>
</dbReference>
<evidence type="ECO:0000256" key="6">
    <source>
        <dbReference type="ARBA" id="ARBA00022553"/>
    </source>
</evidence>
<evidence type="ECO:0000256" key="4">
    <source>
        <dbReference type="ARBA" id="ARBA00012438"/>
    </source>
</evidence>
<dbReference type="InterPro" id="IPR003661">
    <property type="entry name" value="HisK_dim/P_dom"/>
</dbReference>
<dbReference type="InterPro" id="IPR036097">
    <property type="entry name" value="HisK_dim/P_sf"/>
</dbReference>
<dbReference type="FunFam" id="1.10.287.130:FF:000001">
    <property type="entry name" value="Two-component sensor histidine kinase"/>
    <property type="match status" value="1"/>
</dbReference>
<protein>
    <recommendedName>
        <fullName evidence="4">histidine kinase</fullName>
        <ecNumber evidence="4">2.7.13.3</ecNumber>
    </recommendedName>
</protein>
<dbReference type="InterPro" id="IPR013767">
    <property type="entry name" value="PAS_fold"/>
</dbReference>
<evidence type="ECO:0000256" key="10">
    <source>
        <dbReference type="ARBA" id="ARBA00022777"/>
    </source>
</evidence>
<dbReference type="GO" id="GO:0006355">
    <property type="term" value="P:regulation of DNA-templated transcription"/>
    <property type="evidence" value="ECO:0007669"/>
    <property type="project" value="InterPro"/>
</dbReference>
<sequence>MRLKVIGIQFAVVMAFAAVLCSYEQRLLGVGWALLLTATIVVCSTYLLADLGTRPLRAVAAMASRIGKGEINTKLPAVTDPQVTELARVINEMAAKANAQLDRLEAEKNRLDAILRGMGEGIMVADPQGCITLVNPAFKGLFGLHDEVEGRLLIDISRHPALHESFRDILSSRQERVEELQLHSPKERSLLVHWVPLVECGVVTGVVAVFHDISDLRQMEKMRRDFVANVSHELRTPITIIKGYAETLLAGALEHPTQATKFVSIVHSHADRLASLVSDLLTLSQLESGAVPLEARSVKVQEIAERVVVLLERKIRERGIIVDLAGLKDAPSVMADPGRLEQVIVNLLDNAVKYTPAGGSVTLSAADREESVTIAVQDTGIGIPSKDLSRIFERFYRVDSARSRDEGGTGLGLSIVKHIVQLQGGTVSAQSSGQGSTFFVTLNRADPTYGSGIAPAAAQA</sequence>
<gene>
    <name evidence="20" type="primary">phoR-1</name>
    <name evidence="20" type="ordered locus">Gbem_1864</name>
</gene>
<feature type="transmembrane region" description="Helical" evidence="16">
    <location>
        <begin position="27"/>
        <end position="49"/>
    </location>
</feature>
<dbReference type="PROSITE" id="PS50885">
    <property type="entry name" value="HAMP"/>
    <property type="match status" value="1"/>
</dbReference>
<dbReference type="SUPFAM" id="SSF55785">
    <property type="entry name" value="PYP-like sensor domain (PAS domain)"/>
    <property type="match status" value="1"/>
</dbReference>
<keyword evidence="13" id="KW-0902">Two-component regulatory system</keyword>
<dbReference type="InterPro" id="IPR004358">
    <property type="entry name" value="Sig_transdc_His_kin-like_C"/>
</dbReference>
<dbReference type="GO" id="GO:0005524">
    <property type="term" value="F:ATP binding"/>
    <property type="evidence" value="ECO:0007669"/>
    <property type="project" value="UniProtKB-KW"/>
</dbReference>
<evidence type="ECO:0000256" key="9">
    <source>
        <dbReference type="ARBA" id="ARBA00022741"/>
    </source>
</evidence>
<dbReference type="Proteomes" id="UP000008825">
    <property type="component" value="Chromosome"/>
</dbReference>
<evidence type="ECO:0000259" key="18">
    <source>
        <dbReference type="PROSITE" id="PS50112"/>
    </source>
</evidence>
<evidence type="ECO:0000256" key="8">
    <source>
        <dbReference type="ARBA" id="ARBA00022692"/>
    </source>
</evidence>
<keyword evidence="6" id="KW-0597">Phosphoprotein</keyword>
<evidence type="ECO:0000256" key="11">
    <source>
        <dbReference type="ARBA" id="ARBA00022840"/>
    </source>
</evidence>
<accession>B5EB17</accession>
<dbReference type="AlphaFoldDB" id="B5EB17"/>
<dbReference type="CDD" id="cd00082">
    <property type="entry name" value="HisKA"/>
    <property type="match status" value="1"/>
</dbReference>
<evidence type="ECO:0000256" key="15">
    <source>
        <dbReference type="SAM" id="Coils"/>
    </source>
</evidence>
<dbReference type="GO" id="GO:0000155">
    <property type="term" value="F:phosphorelay sensor kinase activity"/>
    <property type="evidence" value="ECO:0007669"/>
    <property type="project" value="InterPro"/>
</dbReference>
<dbReference type="KEGG" id="gbm:Gbem_1864"/>
<dbReference type="GO" id="GO:0045121">
    <property type="term" value="C:membrane raft"/>
    <property type="evidence" value="ECO:0007669"/>
    <property type="project" value="UniProtKB-SubCell"/>
</dbReference>
<reference evidence="20 21" key="1">
    <citation type="submission" date="2008-07" db="EMBL/GenBank/DDBJ databases">
        <title>Complete sequence of Geobacter bemidjiensis BEM.</title>
        <authorList>
            <consortium name="US DOE Joint Genome Institute"/>
            <person name="Lucas S."/>
            <person name="Copeland A."/>
            <person name="Lapidus A."/>
            <person name="Glavina del Rio T."/>
            <person name="Dalin E."/>
            <person name="Tice H."/>
            <person name="Bruce D."/>
            <person name="Goodwin L."/>
            <person name="Pitluck S."/>
            <person name="Kiss H."/>
            <person name="Brettin T."/>
            <person name="Detter J.C."/>
            <person name="Han C."/>
            <person name="Kuske C.R."/>
            <person name="Schmutz J."/>
            <person name="Larimer F."/>
            <person name="Land M."/>
            <person name="Hauser L."/>
            <person name="Kyrpides N."/>
            <person name="Lykidis A."/>
            <person name="Lovley D."/>
            <person name="Richardson P."/>
        </authorList>
    </citation>
    <scope>NUCLEOTIDE SEQUENCE [LARGE SCALE GENOMIC DNA]</scope>
    <source>
        <strain evidence="21">ATCC BAA-1014 / DSM 16622 / JCM 12645 / Bem</strain>
    </source>
</reference>
<keyword evidence="12 16" id="KW-1133">Transmembrane helix</keyword>
<keyword evidence="9" id="KW-0547">Nucleotide-binding</keyword>
<keyword evidence="15" id="KW-0175">Coiled coil</keyword>
<dbReference type="Gene3D" id="1.10.287.130">
    <property type="match status" value="1"/>
</dbReference>
<dbReference type="PROSITE" id="PS50112">
    <property type="entry name" value="PAS"/>
    <property type="match status" value="1"/>
</dbReference>
<dbReference type="InterPro" id="IPR000014">
    <property type="entry name" value="PAS"/>
</dbReference>
<dbReference type="Pfam" id="PF02518">
    <property type="entry name" value="HATPase_c"/>
    <property type="match status" value="1"/>
</dbReference>
<dbReference type="Gene3D" id="3.30.565.10">
    <property type="entry name" value="Histidine kinase-like ATPase, C-terminal domain"/>
    <property type="match status" value="1"/>
</dbReference>
<keyword evidence="11" id="KW-0067">ATP-binding</keyword>
<dbReference type="InterPro" id="IPR050351">
    <property type="entry name" value="BphY/WalK/GraS-like"/>
</dbReference>
<feature type="domain" description="Histidine kinase" evidence="17">
    <location>
        <begin position="229"/>
        <end position="446"/>
    </location>
</feature>
<dbReference type="Pfam" id="PF00672">
    <property type="entry name" value="HAMP"/>
    <property type="match status" value="1"/>
</dbReference>
<evidence type="ECO:0000256" key="14">
    <source>
        <dbReference type="ARBA" id="ARBA00023136"/>
    </source>
</evidence>
<dbReference type="GO" id="GO:0000156">
    <property type="term" value="F:phosphorelay response regulator activity"/>
    <property type="evidence" value="ECO:0007669"/>
    <property type="project" value="TreeGrafter"/>
</dbReference>
<evidence type="ECO:0000256" key="5">
    <source>
        <dbReference type="ARBA" id="ARBA00022475"/>
    </source>
</evidence>
<dbReference type="STRING" id="404380.Gbem_1864"/>
<dbReference type="OrthoDB" id="9813151at2"/>
<dbReference type="GO" id="GO:0030295">
    <property type="term" value="F:protein kinase activator activity"/>
    <property type="evidence" value="ECO:0007669"/>
    <property type="project" value="TreeGrafter"/>
</dbReference>
<keyword evidence="7" id="KW-0808">Transferase</keyword>
<proteinExistence type="predicted"/>
<dbReference type="SMART" id="SM00388">
    <property type="entry name" value="HisKA"/>
    <property type="match status" value="1"/>
</dbReference>
<dbReference type="Pfam" id="PF00512">
    <property type="entry name" value="HisKA"/>
    <property type="match status" value="1"/>
</dbReference>
<reference evidence="20 21" key="2">
    <citation type="journal article" date="2010" name="BMC Genomics">
        <title>The genome of Geobacter bemidjiensis, exemplar for the subsurface clade of Geobacter species that predominate in Fe(III)-reducing subsurface environments.</title>
        <authorList>
            <person name="Aklujkar M."/>
            <person name="Young N.D."/>
            <person name="Holmes D."/>
            <person name="Chavan M."/>
            <person name="Risso C."/>
            <person name="Kiss H.E."/>
            <person name="Han C.S."/>
            <person name="Land M.L."/>
            <person name="Lovley D.R."/>
        </authorList>
    </citation>
    <scope>NUCLEOTIDE SEQUENCE [LARGE SCALE GENOMIC DNA]</scope>
    <source>
        <strain evidence="21">ATCC BAA-1014 / DSM 16622 / JCM 12645 / Bem</strain>
    </source>
</reference>
<evidence type="ECO:0000256" key="2">
    <source>
        <dbReference type="ARBA" id="ARBA00004236"/>
    </source>
</evidence>
<feature type="domain" description="PAS" evidence="18">
    <location>
        <begin position="107"/>
        <end position="147"/>
    </location>
</feature>
<evidence type="ECO:0000256" key="12">
    <source>
        <dbReference type="ARBA" id="ARBA00022989"/>
    </source>
</evidence>
<dbReference type="PANTHER" id="PTHR42878">
    <property type="entry name" value="TWO-COMPONENT HISTIDINE KINASE"/>
    <property type="match status" value="1"/>
</dbReference>
<dbReference type="FunFam" id="3.30.565.10:FF:000023">
    <property type="entry name" value="PAS domain-containing sensor histidine kinase"/>
    <property type="match status" value="1"/>
</dbReference>
<dbReference type="InterPro" id="IPR003594">
    <property type="entry name" value="HATPase_dom"/>
</dbReference>
<name>B5EB17_CITBB</name>
<comment type="subcellular location">
    <subcellularLocation>
        <location evidence="2">Cell membrane</location>
    </subcellularLocation>
    <subcellularLocation>
        <location evidence="3">Membrane raft</location>
        <topology evidence="3">Multi-pass membrane protein</topology>
    </subcellularLocation>
</comment>
<dbReference type="SMART" id="SM00091">
    <property type="entry name" value="PAS"/>
    <property type="match status" value="1"/>
</dbReference>
<keyword evidence="8 16" id="KW-0812">Transmembrane</keyword>
<dbReference type="EMBL" id="CP001124">
    <property type="protein sequence ID" value="ACH38878.1"/>
    <property type="molecule type" value="Genomic_DNA"/>
</dbReference>
<feature type="domain" description="HAMP" evidence="19">
    <location>
        <begin position="50"/>
        <end position="102"/>
    </location>
</feature>
<dbReference type="InterPro" id="IPR003660">
    <property type="entry name" value="HAMP_dom"/>
</dbReference>
<dbReference type="CDD" id="cd00130">
    <property type="entry name" value="PAS"/>
    <property type="match status" value="1"/>
</dbReference>
<keyword evidence="21" id="KW-1185">Reference proteome</keyword>
<evidence type="ECO:0000313" key="21">
    <source>
        <dbReference type="Proteomes" id="UP000008825"/>
    </source>
</evidence>
<dbReference type="GO" id="GO:0007234">
    <property type="term" value="P:osmosensory signaling via phosphorelay pathway"/>
    <property type="evidence" value="ECO:0007669"/>
    <property type="project" value="TreeGrafter"/>
</dbReference>
<keyword evidence="10 20" id="KW-0418">Kinase</keyword>
<dbReference type="InterPro" id="IPR036890">
    <property type="entry name" value="HATPase_C_sf"/>
</dbReference>
<dbReference type="RefSeq" id="WP_012530296.1">
    <property type="nucleotide sequence ID" value="NC_011146.1"/>
</dbReference>
<dbReference type="HOGENOM" id="CLU_000445_89_2_7"/>
<dbReference type="eggNOG" id="COG5002">
    <property type="taxonomic scope" value="Bacteria"/>
</dbReference>
<dbReference type="NCBIfam" id="TIGR00229">
    <property type="entry name" value="sensory_box"/>
    <property type="match status" value="1"/>
</dbReference>
<dbReference type="GO" id="GO:0005886">
    <property type="term" value="C:plasma membrane"/>
    <property type="evidence" value="ECO:0007669"/>
    <property type="project" value="UniProtKB-SubCell"/>
</dbReference>
<evidence type="ECO:0000256" key="13">
    <source>
        <dbReference type="ARBA" id="ARBA00023012"/>
    </source>
</evidence>
<dbReference type="CDD" id="cd00075">
    <property type="entry name" value="HATPase"/>
    <property type="match status" value="1"/>
</dbReference>
<dbReference type="SMART" id="SM00387">
    <property type="entry name" value="HATPase_c"/>
    <property type="match status" value="1"/>
</dbReference>
<keyword evidence="5" id="KW-1003">Cell membrane</keyword>
<evidence type="ECO:0000256" key="7">
    <source>
        <dbReference type="ARBA" id="ARBA00022679"/>
    </source>
</evidence>
<dbReference type="PANTHER" id="PTHR42878:SF7">
    <property type="entry name" value="SENSOR HISTIDINE KINASE GLRK"/>
    <property type="match status" value="1"/>
</dbReference>
<organism evidence="20 21">
    <name type="scientific">Citrifermentans bemidjiense (strain ATCC BAA-1014 / DSM 16622 / JCM 12645 / Bem)</name>
    <name type="common">Geobacter bemidjiensis</name>
    <dbReference type="NCBI Taxonomy" id="404380"/>
    <lineage>
        <taxon>Bacteria</taxon>
        <taxon>Pseudomonadati</taxon>
        <taxon>Thermodesulfobacteriota</taxon>
        <taxon>Desulfuromonadia</taxon>
        <taxon>Geobacterales</taxon>
        <taxon>Geobacteraceae</taxon>
        <taxon>Citrifermentans</taxon>
    </lineage>
</organism>
<evidence type="ECO:0000313" key="20">
    <source>
        <dbReference type="EMBL" id="ACH38878.1"/>
    </source>
</evidence>
<keyword evidence="14 16" id="KW-0472">Membrane</keyword>
<dbReference type="CDD" id="cd06225">
    <property type="entry name" value="HAMP"/>
    <property type="match status" value="1"/>
</dbReference>
<dbReference type="InterPro" id="IPR035965">
    <property type="entry name" value="PAS-like_dom_sf"/>
</dbReference>
<dbReference type="Pfam" id="PF00989">
    <property type="entry name" value="PAS"/>
    <property type="match status" value="1"/>
</dbReference>
<dbReference type="SMART" id="SM00304">
    <property type="entry name" value="HAMP"/>
    <property type="match status" value="1"/>
</dbReference>
<dbReference type="Gene3D" id="6.10.340.10">
    <property type="match status" value="1"/>
</dbReference>
<dbReference type="PRINTS" id="PR00344">
    <property type="entry name" value="BCTRLSENSOR"/>
</dbReference>